<gene>
    <name evidence="1" type="ORF">NYO99_02740</name>
</gene>
<dbReference type="EMBL" id="JAPPUY010000001">
    <property type="protein sequence ID" value="MCY4743883.1"/>
    <property type="molecule type" value="Genomic_DNA"/>
</dbReference>
<keyword evidence="2" id="KW-1185">Reference proteome</keyword>
<reference evidence="1" key="1">
    <citation type="submission" date="2022-08" db="EMBL/GenBank/DDBJ databases">
        <title>Genome sequencing of Pelomonas sp. UHG3.</title>
        <authorList>
            <person name="So Y."/>
        </authorList>
    </citation>
    <scope>NUCLEOTIDE SEQUENCE</scope>
    <source>
        <strain evidence="1">UHG3</strain>
    </source>
</reference>
<proteinExistence type="predicted"/>
<protein>
    <submittedName>
        <fullName evidence="1">Uncharacterized protein</fullName>
    </submittedName>
</protein>
<dbReference type="Proteomes" id="UP001076464">
    <property type="component" value="Unassembled WGS sequence"/>
</dbReference>
<name>A0ACC6C624_9BURK</name>
<sequence>MRQRHRLWLGLLLLTVVAALGLGLAGAGWREAAVTPPLAGASAARDSRAVAAPVSASGAHAAVMPLAVADADAATLALMQRISADWCGFGAAERDRATEAARDAAEASPGAGADAMARLADSPASRVLAQASEQVRQRWVALLSQQADPRAQALADLLVTRGDDAEADAAARARLQARARSSADPMLTALALQRPCRDGACANVEAAQWARLEPANLQAWLALWGSPGDESSRNAYVLDRLATEARYSRSYAREAHQLLASLPQATALGLQSEAELNLQGSVVFGWPLQRMSPLVQACRAPSVQAGTAGRCEAAARLLFEQEDLLHRAMAMAIARSLVAVQPSLRPRWEAPARALEAAQVWSATEAERMAEAASAAGATSACAWQTGHRDVMASQLQLGEWGRLQSAMREAGVDEAALSARFRQEHRRSVLDAPPAPASAAGR</sequence>
<evidence type="ECO:0000313" key="2">
    <source>
        <dbReference type="Proteomes" id="UP001076464"/>
    </source>
</evidence>
<comment type="caution">
    <text evidence="1">The sequence shown here is derived from an EMBL/GenBank/DDBJ whole genome shotgun (WGS) entry which is preliminary data.</text>
</comment>
<organism evidence="1 2">
    <name type="scientific">Roseateles hydrophilus</name>
    <dbReference type="NCBI Taxonomy" id="2975054"/>
    <lineage>
        <taxon>Bacteria</taxon>
        <taxon>Pseudomonadati</taxon>
        <taxon>Pseudomonadota</taxon>
        <taxon>Betaproteobacteria</taxon>
        <taxon>Burkholderiales</taxon>
        <taxon>Sphaerotilaceae</taxon>
        <taxon>Roseateles</taxon>
    </lineage>
</organism>
<accession>A0ACC6C624</accession>
<evidence type="ECO:0000313" key="1">
    <source>
        <dbReference type="EMBL" id="MCY4743883.1"/>
    </source>
</evidence>